<reference evidence="1 2" key="1">
    <citation type="journal article" date="2021" name="Hortic Res">
        <title>Chromosome-scale assembly of the Dendrobium chrysotoxum genome enhances the understanding of orchid evolution.</title>
        <authorList>
            <person name="Zhang Y."/>
            <person name="Zhang G.Q."/>
            <person name="Zhang D."/>
            <person name="Liu X.D."/>
            <person name="Xu X.Y."/>
            <person name="Sun W.H."/>
            <person name="Yu X."/>
            <person name="Zhu X."/>
            <person name="Wang Z.W."/>
            <person name="Zhao X."/>
            <person name="Zhong W.Y."/>
            <person name="Chen H."/>
            <person name="Yin W.L."/>
            <person name="Huang T."/>
            <person name="Niu S.C."/>
            <person name="Liu Z.J."/>
        </authorList>
    </citation>
    <scope>NUCLEOTIDE SEQUENCE [LARGE SCALE GENOMIC DNA]</scope>
    <source>
        <strain evidence="1">Lindl</strain>
    </source>
</reference>
<dbReference type="EMBL" id="JAGFBR010000005">
    <property type="protein sequence ID" value="KAH0467473.1"/>
    <property type="molecule type" value="Genomic_DNA"/>
</dbReference>
<comment type="caution">
    <text evidence="1">The sequence shown here is derived from an EMBL/GenBank/DDBJ whole genome shotgun (WGS) entry which is preliminary data.</text>
</comment>
<evidence type="ECO:0000313" key="1">
    <source>
        <dbReference type="EMBL" id="KAH0467473.1"/>
    </source>
</evidence>
<keyword evidence="2" id="KW-1185">Reference proteome</keyword>
<accession>A0AAV7HHE7</accession>
<dbReference type="Proteomes" id="UP000775213">
    <property type="component" value="Unassembled WGS sequence"/>
</dbReference>
<sequence>MALSTVCPVSCRSSLQPLQFLRFPSIGTSSSPLFHSHLDSKSFFLCPLSVCTHHHPILAYSGSNDSIETERLKSCLLDDDLLRRIVVKKDAHQAIEMIAEAKTNVSGGTVENDDCRLIIEAALVEKNVELALSVFYAMLSGRAQGMNEVTNLDRWGWARPNVQTYALLVRGLAACLRVADALGIIGLVSGAGVASGDEVPFGMIVQCPICMLAIAVAQPQHGVQVILSKISSEPDLVLKQVSGTKRSRHNRATNRADRRSKTEYMECNFSNNRPSEGIVTLADQVINKSTRFRYLGSIVQSDGDIDGDIISRIQVGWLKWRNASGLLCDRKVPLKLKGKFYKMVVRPAMLYGAECWPLKEKHNSKLSVAEMRMLRWMSGFTLRDRIRNEHIREKVGVAPVEDKIRESRLRWFGHVKRRPPDDPVASCSKCRYQYELVSGDILSIASEVTSMDASAWEKALRLLRVKRDSNPAAIHSIVVRTPSGIASTNKFATKTVELPAQEGERVTLVLAAPANIYQEIGPLKLSAKPPELRPGEPMSLTNHTTGQVSQLLRASFSENSFLSNPSILFTSLAVLASGDAASGFIDPSLPRLISVVAIASLAVGTAVNRVILPQLSKLPKRIVDIVNLKQLLLSQYDLLKSRIKDLRQEAEKEVWMLARMCQLENKIIAVGEPSYRARRARVKKVCESLEKSISARIELIDSYAKIASMIEIEVEMDSDVLAAEAISNARWRIQAEANDEVEKLLNAPQPSAEQL</sequence>
<proteinExistence type="predicted"/>
<name>A0AAV7HHE7_DENCH</name>
<protein>
    <submittedName>
        <fullName evidence="1">Uncharacterized protein</fullName>
    </submittedName>
</protein>
<organism evidence="1 2">
    <name type="scientific">Dendrobium chrysotoxum</name>
    <name type="common">Orchid</name>
    <dbReference type="NCBI Taxonomy" id="161865"/>
    <lineage>
        <taxon>Eukaryota</taxon>
        <taxon>Viridiplantae</taxon>
        <taxon>Streptophyta</taxon>
        <taxon>Embryophyta</taxon>
        <taxon>Tracheophyta</taxon>
        <taxon>Spermatophyta</taxon>
        <taxon>Magnoliopsida</taxon>
        <taxon>Liliopsida</taxon>
        <taxon>Asparagales</taxon>
        <taxon>Orchidaceae</taxon>
        <taxon>Epidendroideae</taxon>
        <taxon>Malaxideae</taxon>
        <taxon>Dendrobiinae</taxon>
        <taxon>Dendrobium</taxon>
    </lineage>
</organism>
<dbReference type="AlphaFoldDB" id="A0AAV7HHE7"/>
<gene>
    <name evidence="1" type="ORF">IEQ34_004711</name>
</gene>
<evidence type="ECO:0000313" key="2">
    <source>
        <dbReference type="Proteomes" id="UP000775213"/>
    </source>
</evidence>
<dbReference type="PANTHER" id="PTHR37381:SF1">
    <property type="entry name" value="PENTATRICOPEPTIDE REPEAT (PPR) SUPERFAMILY PROTEIN"/>
    <property type="match status" value="1"/>
</dbReference>
<dbReference type="PANTHER" id="PTHR37381">
    <property type="entry name" value="PENTATRICOPEPTIDE REPEAT (PPR) SUPERFAMILY PROTEIN"/>
    <property type="match status" value="1"/>
</dbReference>